<gene>
    <name evidence="1" type="ORF">PBOR_00955</name>
</gene>
<dbReference type="Proteomes" id="UP000029518">
    <property type="component" value="Chromosome"/>
</dbReference>
<proteinExistence type="predicted"/>
<dbReference type="RefSeq" id="WP_042210032.1">
    <property type="nucleotide sequence ID" value="NZ_CP009285.1"/>
</dbReference>
<dbReference type="KEGG" id="pbd:PBOR_00955"/>
<dbReference type="AlphaFoldDB" id="A0A089L6F9"/>
<evidence type="ECO:0000313" key="2">
    <source>
        <dbReference type="Proteomes" id="UP000029518"/>
    </source>
</evidence>
<protein>
    <recommendedName>
        <fullName evidence="3">DUF3800 domain-containing protein</fullName>
    </recommendedName>
</protein>
<organism evidence="1 2">
    <name type="scientific">Paenibacillus borealis</name>
    <dbReference type="NCBI Taxonomy" id="160799"/>
    <lineage>
        <taxon>Bacteria</taxon>
        <taxon>Bacillati</taxon>
        <taxon>Bacillota</taxon>
        <taxon>Bacilli</taxon>
        <taxon>Bacillales</taxon>
        <taxon>Paenibacillaceae</taxon>
        <taxon>Paenibacillus</taxon>
    </lineage>
</organism>
<accession>A0A089L6F9</accession>
<dbReference type="EMBL" id="CP009285">
    <property type="protein sequence ID" value="AIQ55695.1"/>
    <property type="molecule type" value="Genomic_DNA"/>
</dbReference>
<dbReference type="HOGENOM" id="CLU_675863_0_0_9"/>
<reference evidence="1" key="1">
    <citation type="submission" date="2014-08" db="EMBL/GenBank/DDBJ databases">
        <title>Comparative genomics of the Paenibacillus odorifer group.</title>
        <authorList>
            <person name="den Bakker H.C."/>
            <person name="Tsai Y.-C.Y.-C."/>
            <person name="Martin N."/>
            <person name="Korlach J."/>
            <person name="Wiedmann M."/>
        </authorList>
    </citation>
    <scope>NUCLEOTIDE SEQUENCE [LARGE SCALE GENOMIC DNA]</scope>
    <source>
        <strain evidence="1">DSM 13188</strain>
    </source>
</reference>
<name>A0A089L6F9_PAEBO</name>
<evidence type="ECO:0000313" key="1">
    <source>
        <dbReference type="EMBL" id="AIQ55695.1"/>
    </source>
</evidence>
<dbReference type="OrthoDB" id="2991108at2"/>
<keyword evidence="2" id="KW-1185">Reference proteome</keyword>
<evidence type="ECO:0008006" key="3">
    <source>
        <dbReference type="Google" id="ProtNLM"/>
    </source>
</evidence>
<sequence>MGMNFYFDESFHDRKITYKNGKVNIHKDDACDSYVAVFIGGDINICHKLEKKYSLFEETQKRMFGLNQEHELKGITIGKKNFKYGLASFNKDAVCFYKEYFSMFSEEVYVQMNILSKTAQVIETIFSEANFSRGMFNKKEFLYSVTKALNNYRFNDILIRLFDEKGSFNNKKLVDSFIRNLKLIIKLSNNSTKKRLERDAYNNLIVMLNEVKGELNTSTKYLFDYEYIFDNFNSYNTENLLVYKQMDLFIDKEVSILKTASENKKYGSVTSCESTECWGVRISDILSNFIGRMVKALSEDLKEPPIHNKNVLNSYDFKTKKLLNTEWFKLNEKQFNLYKVINDVFKIRKNAMYTSYFFDYELLFSEILGYFGEYVSYEKYQNYSIEEHAELFNTTCCRAIAERYNSL</sequence>